<accession>A0A8J8MQE1</accession>
<evidence type="ECO:0000313" key="2">
    <source>
        <dbReference type="EMBL" id="QUI25940.1"/>
    </source>
</evidence>
<dbReference type="Proteomes" id="UP000683246">
    <property type="component" value="Plasmid pVpro"/>
</dbReference>
<sequence length="55" mass="6225">MNRIKEFIESINPMAALFSLIVLTIMLVCVVTNINPLATIMDNFIEWSKSIRGIV</sequence>
<keyword evidence="2" id="KW-0614">Plasmid</keyword>
<dbReference type="AlphaFoldDB" id="A0A8J8MQE1"/>
<dbReference type="EMBL" id="CP058650">
    <property type="protein sequence ID" value="QUI25940.1"/>
    <property type="molecule type" value="Genomic_DNA"/>
</dbReference>
<evidence type="ECO:0000256" key="1">
    <source>
        <dbReference type="SAM" id="Phobius"/>
    </source>
</evidence>
<organism evidence="2 3">
    <name type="scientific">Vallitalea pronyensis</name>
    <dbReference type="NCBI Taxonomy" id="1348613"/>
    <lineage>
        <taxon>Bacteria</taxon>
        <taxon>Bacillati</taxon>
        <taxon>Bacillota</taxon>
        <taxon>Clostridia</taxon>
        <taxon>Lachnospirales</taxon>
        <taxon>Vallitaleaceae</taxon>
        <taxon>Vallitalea</taxon>
    </lineage>
</organism>
<gene>
    <name evidence="2" type="ORF">HZI73_26365</name>
</gene>
<feature type="transmembrane region" description="Helical" evidence="1">
    <location>
        <begin position="12"/>
        <end position="34"/>
    </location>
</feature>
<proteinExistence type="predicted"/>
<keyword evidence="3" id="KW-1185">Reference proteome</keyword>
<dbReference type="RefSeq" id="WP_212698973.1">
    <property type="nucleotide sequence ID" value="NZ_CP058650.1"/>
</dbReference>
<protein>
    <submittedName>
        <fullName evidence="2">Uncharacterized protein</fullName>
    </submittedName>
</protein>
<reference evidence="2" key="1">
    <citation type="submission" date="2020-07" db="EMBL/GenBank/DDBJ databases">
        <title>Vallitalea pronyensis genome.</title>
        <authorList>
            <person name="Postec A."/>
        </authorList>
    </citation>
    <scope>NUCLEOTIDE SEQUENCE</scope>
    <source>
        <strain evidence="2">FatNI3</strain>
        <plasmid evidence="2">pVpro</plasmid>
    </source>
</reference>
<geneLocation type="plasmid" evidence="2 3">
    <name>pVpro</name>
</geneLocation>
<dbReference type="KEGG" id="vpy:HZI73_26365"/>
<name>A0A8J8MQE1_9FIRM</name>
<keyword evidence="1" id="KW-0472">Membrane</keyword>
<keyword evidence="1" id="KW-0812">Transmembrane</keyword>
<keyword evidence="1" id="KW-1133">Transmembrane helix</keyword>
<evidence type="ECO:0000313" key="3">
    <source>
        <dbReference type="Proteomes" id="UP000683246"/>
    </source>
</evidence>